<accession>A0A0N0GKX8</accession>
<reference evidence="1 2" key="1">
    <citation type="submission" date="2015-07" db="EMBL/GenBank/DDBJ databases">
        <title>Draft genome sequence of the Amantichitinum ursilacus IGB-41, a new chitin-degrading bacterium.</title>
        <authorList>
            <person name="Kirstahler P."/>
            <person name="Guenther M."/>
            <person name="Grumaz C."/>
            <person name="Rupp S."/>
            <person name="Zibek S."/>
            <person name="Sohn K."/>
        </authorList>
    </citation>
    <scope>NUCLEOTIDE SEQUENCE [LARGE SCALE GENOMIC DNA]</scope>
    <source>
        <strain evidence="1 2">IGB-41</strain>
    </source>
</reference>
<sequence length="86" mass="9562">MKTLELRYFARLRDALGCQAERVDVPADIDTPRQLIAWLRQRGGAWDSELSGQRPFRVAINQDMSQLDDPIPPGAEVAIFPPVTGG</sequence>
<dbReference type="PATRIC" id="fig|857265.3.peg.4251"/>
<dbReference type="InterPro" id="IPR016155">
    <property type="entry name" value="Mopterin_synth/thiamin_S_b"/>
</dbReference>
<dbReference type="RefSeq" id="WP_053939719.1">
    <property type="nucleotide sequence ID" value="NZ_LAQT01000037.1"/>
</dbReference>
<dbReference type="STRING" id="857265.WG78_20765"/>
<dbReference type="SUPFAM" id="SSF54285">
    <property type="entry name" value="MoaD/ThiS"/>
    <property type="match status" value="1"/>
</dbReference>
<dbReference type="CDD" id="cd00754">
    <property type="entry name" value="Ubl_MoaD"/>
    <property type="match status" value="1"/>
</dbReference>
<comment type="caution">
    <text evidence="1">The sequence shown here is derived from an EMBL/GenBank/DDBJ whole genome shotgun (WGS) entry which is preliminary data.</text>
</comment>
<evidence type="ECO:0000313" key="2">
    <source>
        <dbReference type="Proteomes" id="UP000037939"/>
    </source>
</evidence>
<dbReference type="AlphaFoldDB" id="A0A0N0GKX8"/>
<name>A0A0N0GKX8_9NEIS</name>
<protein>
    <submittedName>
        <fullName evidence="1">Molybdopterin synthase sulfur carrier subunit</fullName>
    </submittedName>
</protein>
<organism evidence="1 2">
    <name type="scientific">Amantichitinum ursilacus</name>
    <dbReference type="NCBI Taxonomy" id="857265"/>
    <lineage>
        <taxon>Bacteria</taxon>
        <taxon>Pseudomonadati</taxon>
        <taxon>Pseudomonadota</taxon>
        <taxon>Betaproteobacteria</taxon>
        <taxon>Neisseriales</taxon>
        <taxon>Chitinibacteraceae</taxon>
        <taxon>Amantichitinum</taxon>
    </lineage>
</organism>
<gene>
    <name evidence="1" type="primary">moaD</name>
    <name evidence="1" type="ORF">WG78_20765</name>
</gene>
<dbReference type="EMBL" id="LAQT01000037">
    <property type="protein sequence ID" value="KPC49366.1"/>
    <property type="molecule type" value="Genomic_DNA"/>
</dbReference>
<dbReference type="InterPro" id="IPR003749">
    <property type="entry name" value="ThiS/MoaD-like"/>
</dbReference>
<evidence type="ECO:0000313" key="1">
    <source>
        <dbReference type="EMBL" id="KPC49366.1"/>
    </source>
</evidence>
<dbReference type="Proteomes" id="UP000037939">
    <property type="component" value="Unassembled WGS sequence"/>
</dbReference>
<dbReference type="InterPro" id="IPR012675">
    <property type="entry name" value="Beta-grasp_dom_sf"/>
</dbReference>
<dbReference type="OrthoDB" id="9801945at2"/>
<keyword evidence="2" id="KW-1185">Reference proteome</keyword>
<proteinExistence type="predicted"/>
<dbReference type="Pfam" id="PF02597">
    <property type="entry name" value="ThiS"/>
    <property type="match status" value="1"/>
</dbReference>
<dbReference type="Gene3D" id="3.10.20.30">
    <property type="match status" value="1"/>
</dbReference>